<dbReference type="Pfam" id="PF14362">
    <property type="entry name" value="DUF4407"/>
    <property type="match status" value="1"/>
</dbReference>
<keyword evidence="3" id="KW-1133">Transmembrane helix</keyword>
<dbReference type="InterPro" id="IPR025519">
    <property type="entry name" value="DUF4407"/>
</dbReference>
<dbReference type="Proteomes" id="UP000176282">
    <property type="component" value="Unassembled WGS sequence"/>
</dbReference>
<evidence type="ECO:0000313" key="4">
    <source>
        <dbReference type="EMBL" id="OGH67449.1"/>
    </source>
</evidence>
<reference evidence="4 5" key="1">
    <citation type="journal article" date="2016" name="Nat. Commun.">
        <title>Thousands of microbial genomes shed light on interconnected biogeochemical processes in an aquifer system.</title>
        <authorList>
            <person name="Anantharaman K."/>
            <person name="Brown C.T."/>
            <person name="Hug L.A."/>
            <person name="Sharon I."/>
            <person name="Castelle C.J."/>
            <person name="Probst A.J."/>
            <person name="Thomas B.C."/>
            <person name="Singh A."/>
            <person name="Wilkins M.J."/>
            <person name="Karaoz U."/>
            <person name="Brodie E.L."/>
            <person name="Williams K.H."/>
            <person name="Hubbard S.S."/>
            <person name="Banfield J.F."/>
        </authorList>
    </citation>
    <scope>NUCLEOTIDE SEQUENCE [LARGE SCALE GENOMIC DNA]</scope>
</reference>
<protein>
    <recommendedName>
        <fullName evidence="6">DUF4407 domain-containing protein</fullName>
    </recommendedName>
</protein>
<keyword evidence="3" id="KW-0812">Transmembrane</keyword>
<dbReference type="AlphaFoldDB" id="A0A1F6M772"/>
<gene>
    <name evidence="4" type="ORF">A3J66_02715</name>
</gene>
<feature type="transmembrane region" description="Helical" evidence="3">
    <location>
        <begin position="37"/>
        <end position="55"/>
    </location>
</feature>
<feature type="region of interest" description="Disordered" evidence="2">
    <location>
        <begin position="674"/>
        <end position="694"/>
    </location>
</feature>
<organism evidence="4 5">
    <name type="scientific">Candidatus Magasanikbacteria bacterium RIFCSPHIGHO2_02_FULL_47_14</name>
    <dbReference type="NCBI Taxonomy" id="1798680"/>
    <lineage>
        <taxon>Bacteria</taxon>
        <taxon>Candidatus Magasanikiibacteriota</taxon>
    </lineage>
</organism>
<dbReference type="EMBL" id="MFQB01000033">
    <property type="protein sequence ID" value="OGH67449.1"/>
    <property type="molecule type" value="Genomic_DNA"/>
</dbReference>
<accession>A0A1F6M772</accession>
<evidence type="ECO:0000256" key="1">
    <source>
        <dbReference type="SAM" id="Coils"/>
    </source>
</evidence>
<evidence type="ECO:0000313" key="5">
    <source>
        <dbReference type="Proteomes" id="UP000176282"/>
    </source>
</evidence>
<evidence type="ECO:0008006" key="6">
    <source>
        <dbReference type="Google" id="ProtNLM"/>
    </source>
</evidence>
<feature type="transmembrane region" description="Helical" evidence="3">
    <location>
        <begin position="101"/>
        <end position="123"/>
    </location>
</feature>
<sequence>MRRLGAFTKGFGNFWSGLWALRVHGESLLNSRVRLELAVFGLALTGFVFVESWAWSKAWGWSLGGIVFPIILGFIFGLMAALFDRSIQVSDTRGKSNVSVFVIRALLLLLIAKATAVPVILAVQEPEINNRLERKALVAQNIMRDRALKDVDKRFEARIAEVEKLKTTGGTAAADKAQADTDGYNADRGKSRADIVKRLDEKEKQIAQEAAGTGPSGRYGEGPAVKVMKDQAELIRQELVAFDAETQKEVARLQAERNSSITTTATALEAKIDRLRKEQQDEKKKVREMPPEELAKEYLVEPGETEWSTEDDGRKRELSKYWVHDDWKPADGFMARYRELEAIEAEGWKKMREYYKAEGIEEQWYDMPPEVFTRRMWEFAMMALALFLLMLKILSSEETRNYFHFGSQAANGEDQKVVRMAEVMGFTDPDSRKALGWTPKVRGLMGDLFHARRALVEELANFQAYLIMLCRSQENNLCLTRVAIETKLRDKWETTIARLISDMTKVEDQLKLEGIPIPVWPADLNGGRDPRGLREPWRPSVRDLTNFGWEDPTAKLEEGRHALARVKDLRIEIDGLVIGMEGELVRTIVDNPGMSELELRQRLETARHVQYQREIAPRMRDLRDAVATATTVGLSVPTWERRDDDVVRSWRLPDTTTLREYGWSPAPAIRSRALATETPPPPDDPGTNGHHTLSPDELNALITARAEQIWRNEGQPEGQADRHWQQAAAQISAEQATAASTN</sequence>
<evidence type="ECO:0000256" key="3">
    <source>
        <dbReference type="SAM" id="Phobius"/>
    </source>
</evidence>
<proteinExistence type="predicted"/>
<evidence type="ECO:0000256" key="2">
    <source>
        <dbReference type="SAM" id="MobiDB-lite"/>
    </source>
</evidence>
<dbReference type="InterPro" id="IPR021327">
    <property type="entry name" value="DUF2934"/>
</dbReference>
<keyword evidence="3" id="KW-0472">Membrane</keyword>
<dbReference type="STRING" id="1798680.A3J66_02715"/>
<comment type="caution">
    <text evidence="4">The sequence shown here is derived from an EMBL/GenBank/DDBJ whole genome shotgun (WGS) entry which is preliminary data.</text>
</comment>
<dbReference type="Pfam" id="PF11154">
    <property type="entry name" value="DUF2934"/>
    <property type="match status" value="1"/>
</dbReference>
<feature type="transmembrane region" description="Helical" evidence="3">
    <location>
        <begin position="61"/>
        <end position="81"/>
    </location>
</feature>
<feature type="coiled-coil region" evidence="1">
    <location>
        <begin position="258"/>
        <end position="285"/>
    </location>
</feature>
<name>A0A1F6M772_9BACT</name>
<keyword evidence="1" id="KW-0175">Coiled coil</keyword>